<feature type="compositionally biased region" description="Polar residues" evidence="15">
    <location>
        <begin position="857"/>
        <end position="867"/>
    </location>
</feature>
<evidence type="ECO:0000256" key="15">
    <source>
        <dbReference type="SAM" id="MobiDB-lite"/>
    </source>
</evidence>
<dbReference type="InterPro" id="IPR025136">
    <property type="entry name" value="MAP3K_TRAF-bd"/>
</dbReference>
<dbReference type="SMART" id="SM00220">
    <property type="entry name" value="S_TKc"/>
    <property type="match status" value="1"/>
</dbReference>
<keyword evidence="9 14" id="KW-0067">ATP-binding</keyword>
<evidence type="ECO:0000256" key="1">
    <source>
        <dbReference type="ARBA" id="ARBA00001946"/>
    </source>
</evidence>
<dbReference type="GeneTree" id="ENSGT00940000159398"/>
<dbReference type="Proteomes" id="UP000694558">
    <property type="component" value="Chromosome 1"/>
</dbReference>
<gene>
    <name evidence="17" type="primary">si:ch211-1i11.3</name>
</gene>
<evidence type="ECO:0000256" key="4">
    <source>
        <dbReference type="ARBA" id="ARBA00022527"/>
    </source>
</evidence>
<dbReference type="PROSITE" id="PS50011">
    <property type="entry name" value="PROTEIN_KINASE_DOM"/>
    <property type="match status" value="1"/>
</dbReference>
<evidence type="ECO:0000256" key="2">
    <source>
        <dbReference type="ARBA" id="ARBA00006529"/>
    </source>
</evidence>
<dbReference type="InterPro" id="IPR008271">
    <property type="entry name" value="Ser/Thr_kinase_AS"/>
</dbReference>
<dbReference type="InterPro" id="IPR000719">
    <property type="entry name" value="Prot_kinase_dom"/>
</dbReference>
<evidence type="ECO:0000256" key="12">
    <source>
        <dbReference type="ARBA" id="ARBA00047559"/>
    </source>
</evidence>
<keyword evidence="8" id="KW-0418">Kinase</keyword>
<dbReference type="AlphaFoldDB" id="A0A8D3BL97"/>
<comment type="catalytic activity">
    <reaction evidence="13">
        <text>L-seryl-[protein] + ATP = O-phospho-L-seryl-[protein] + ADP + H(+)</text>
        <dbReference type="Rhea" id="RHEA:17989"/>
        <dbReference type="Rhea" id="RHEA-COMP:9863"/>
        <dbReference type="Rhea" id="RHEA-COMP:11604"/>
        <dbReference type="ChEBI" id="CHEBI:15378"/>
        <dbReference type="ChEBI" id="CHEBI:29999"/>
        <dbReference type="ChEBI" id="CHEBI:30616"/>
        <dbReference type="ChEBI" id="CHEBI:83421"/>
        <dbReference type="ChEBI" id="CHEBI:456216"/>
        <dbReference type="EC" id="2.7.11.25"/>
    </reaction>
</comment>
<evidence type="ECO:0000256" key="14">
    <source>
        <dbReference type="PROSITE-ProRule" id="PRU10141"/>
    </source>
</evidence>
<dbReference type="SUPFAM" id="SSF56112">
    <property type="entry name" value="Protein kinase-like (PK-like)"/>
    <property type="match status" value="1"/>
</dbReference>
<dbReference type="InterPro" id="IPR046873">
    <property type="entry name" value="HisK-N-like"/>
</dbReference>
<evidence type="ECO:0000256" key="3">
    <source>
        <dbReference type="ARBA" id="ARBA00012406"/>
    </source>
</evidence>
<dbReference type="Pfam" id="PF20309">
    <property type="entry name" value="DRHyd-ASK"/>
    <property type="match status" value="1"/>
</dbReference>
<evidence type="ECO:0000259" key="16">
    <source>
        <dbReference type="PROSITE" id="PS50011"/>
    </source>
</evidence>
<sequence>MAVLWPPAPLTGTSSYFLSNPVRVSAGSFWQDSDAVELGAGGAGRQLVSPRSRTRDVSVAYIVNEDASVPQTEENLSLKCLKEACADAHAAFKSVSFERISQGTTDILDCFYNADVAVVEMSDSFCQPSLFYHLGVRESFSMTNNIILYCYKPDGDLQAIKVKHNEQCGSYTFIPYVVSPQGKVFACDASMMTGIKELMQPSFQLEPLLTPLVESLVHLLSNVHIQSSEYFRESIRHEIRMARERFSGQALSEELGHIQKRLDSVELLTPDIVMNLLLSYRDIQDYDAIINLVETLNHLPMCLVARHPNIQFHYIFALNRRNRPGDRAKALEAILPIVESGGKVASDVYCLCGRIYKDIFMSSGFTDQSNRDQACYWYGKAFETEPTLHSGINNVVLLMAAGHEFDTSIELRKIGVTLSTLLGRKGSLEKMRDYWDVGFYLGANILVNEHRKVIEASEKLYRLKVLVLEPSKVLQPAIVCVSEEDESRTVQLKHVTPLKKGLHQWTFPASAIRGVSASKIDERSCFLYVHYNSDDFQLCFPSELHCTGFCELVNSLLQQAEDSAIQDLDRQTEGILEYIYETSENCDKVVLGKGTYGVVYAGRDLSNQVRIAIKEIPEKDSTYSQPLHEEIALHKRLKHRNIVQYLGSVSQDGFIKIFMEEVPGGSLSSLLRSKWGPLKDNEATIIFYTKQILEGLKYLHDNQIVHRDIKGDNVLINTYSGVLKISDFGTSKRLAGINPCTETFAGTLQYMAPEIIDQGPRGYGKPADIWSLGCTIIEMATGKPPFHELGSPQAAMFKVGMFKIHPKVPECMSDEAKGFIMNSFVPNPDDRATAAELLMDAFIRSSPRKRAKAPQESELQSPLSSNEASGHFKLTRCSYVISFPQPAASFCRHEKGVMPPYQIAHSPASTEENIGLFMLRKDSERRATLHRVLTDYNGHVISNIQESVPQGSSLTADHITKLIGCLRDNIHSPDRKQLTSDLLDLRATLLAATVPLNSLQTVLFSFQDAVKKVLKQQQVKPHWMFALDNLLRQAVQDAISVDAGPLCFRLLGQLSEKETEYQELLKTSVQRKQEQIDALRKTAVTEGNVFFF</sequence>
<evidence type="ECO:0000313" key="17">
    <source>
        <dbReference type="Ensembl" id="ENSSMAP00000035805.1"/>
    </source>
</evidence>
<keyword evidence="10" id="KW-0460">Magnesium</keyword>
<dbReference type="GO" id="GO:0033554">
    <property type="term" value="P:cellular response to stress"/>
    <property type="evidence" value="ECO:0007669"/>
    <property type="project" value="TreeGrafter"/>
</dbReference>
<dbReference type="PROSITE" id="PS00108">
    <property type="entry name" value="PROTEIN_KINASE_ST"/>
    <property type="match status" value="1"/>
</dbReference>
<comment type="similarity">
    <text evidence="2">Belongs to the protein kinase superfamily. STE Ser/Thr protein kinase family. MAP kinase kinase kinase subfamily.</text>
</comment>
<evidence type="ECO:0000256" key="13">
    <source>
        <dbReference type="ARBA" id="ARBA00048329"/>
    </source>
</evidence>
<dbReference type="Pfam" id="PF00069">
    <property type="entry name" value="Pkinase"/>
    <property type="match status" value="1"/>
</dbReference>
<keyword evidence="6" id="KW-0479">Metal-binding</keyword>
<dbReference type="PANTHER" id="PTHR11584">
    <property type="entry name" value="SERINE/THREONINE PROTEIN KINASE"/>
    <property type="match status" value="1"/>
</dbReference>
<feature type="region of interest" description="Disordered" evidence="15">
    <location>
        <begin position="848"/>
        <end position="867"/>
    </location>
</feature>
<dbReference type="InterPro" id="IPR011009">
    <property type="entry name" value="Kinase-like_dom_sf"/>
</dbReference>
<keyword evidence="7 14" id="KW-0547">Nucleotide-binding</keyword>
<comment type="catalytic activity">
    <reaction evidence="12">
        <text>L-threonyl-[protein] + ATP = O-phospho-L-threonyl-[protein] + ADP + H(+)</text>
        <dbReference type="Rhea" id="RHEA:46608"/>
        <dbReference type="Rhea" id="RHEA-COMP:11060"/>
        <dbReference type="Rhea" id="RHEA-COMP:11605"/>
        <dbReference type="ChEBI" id="CHEBI:15378"/>
        <dbReference type="ChEBI" id="CHEBI:30013"/>
        <dbReference type="ChEBI" id="CHEBI:30616"/>
        <dbReference type="ChEBI" id="CHEBI:61977"/>
        <dbReference type="ChEBI" id="CHEBI:456216"/>
        <dbReference type="EC" id="2.7.11.25"/>
    </reaction>
</comment>
<feature type="domain" description="Protein kinase" evidence="16">
    <location>
        <begin position="585"/>
        <end position="843"/>
    </location>
</feature>
<accession>A0A8D3BL97</accession>
<dbReference type="GO" id="GO:0046872">
    <property type="term" value="F:metal ion binding"/>
    <property type="evidence" value="ECO:0007669"/>
    <property type="project" value="UniProtKB-KW"/>
</dbReference>
<dbReference type="Ensembl" id="ENSSMAT00000056063.1">
    <property type="protein sequence ID" value="ENSSMAP00000035805.1"/>
    <property type="gene ID" value="ENSSMAG00000003583.2"/>
</dbReference>
<keyword evidence="5" id="KW-0808">Transferase</keyword>
<evidence type="ECO:0000256" key="6">
    <source>
        <dbReference type="ARBA" id="ARBA00022723"/>
    </source>
</evidence>
<dbReference type="CDD" id="cd06624">
    <property type="entry name" value="STKc_ASK"/>
    <property type="match status" value="1"/>
</dbReference>
<name>A0A8D3BL97_SCOMX</name>
<dbReference type="InterPro" id="IPR017441">
    <property type="entry name" value="Protein_kinase_ATP_BS"/>
</dbReference>
<proteinExistence type="inferred from homology"/>
<dbReference type="Gene3D" id="3.30.200.20">
    <property type="entry name" value="Phosphorylase Kinase, domain 1"/>
    <property type="match status" value="1"/>
</dbReference>
<dbReference type="Pfam" id="PF13281">
    <property type="entry name" value="MAP3K_TRAF_bd"/>
    <property type="match status" value="1"/>
</dbReference>
<dbReference type="EC" id="2.7.11.25" evidence="3"/>
<reference evidence="17" key="1">
    <citation type="submission" date="2023-05" db="EMBL/GenBank/DDBJ databases">
        <title>High-quality long-read genome of Scophthalmus maximus.</title>
        <authorList>
            <person name="Lien S."/>
            <person name="Martinez P."/>
        </authorList>
    </citation>
    <scope>NUCLEOTIDE SEQUENCE [LARGE SCALE GENOMIC DNA]</scope>
</reference>
<evidence type="ECO:0000256" key="8">
    <source>
        <dbReference type="ARBA" id="ARBA00022777"/>
    </source>
</evidence>
<feature type="binding site" evidence="14">
    <location>
        <position position="614"/>
    </location>
    <ligand>
        <name>ATP</name>
        <dbReference type="ChEBI" id="CHEBI:30616"/>
    </ligand>
</feature>
<reference evidence="17" key="2">
    <citation type="submission" date="2025-08" db="UniProtKB">
        <authorList>
            <consortium name="Ensembl"/>
        </authorList>
    </citation>
    <scope>IDENTIFICATION</scope>
</reference>
<dbReference type="PROSITE" id="PS00107">
    <property type="entry name" value="PROTEIN_KINASE_ATP"/>
    <property type="match status" value="1"/>
</dbReference>
<dbReference type="GO" id="GO:0004709">
    <property type="term" value="F:MAP kinase kinase kinase activity"/>
    <property type="evidence" value="ECO:0007669"/>
    <property type="project" value="UniProtKB-EC"/>
</dbReference>
<organism evidence="17 18">
    <name type="scientific">Scophthalmus maximus</name>
    <name type="common">Turbot</name>
    <name type="synonym">Psetta maxima</name>
    <dbReference type="NCBI Taxonomy" id="52904"/>
    <lineage>
        <taxon>Eukaryota</taxon>
        <taxon>Metazoa</taxon>
        <taxon>Chordata</taxon>
        <taxon>Craniata</taxon>
        <taxon>Vertebrata</taxon>
        <taxon>Euteleostomi</taxon>
        <taxon>Actinopterygii</taxon>
        <taxon>Neopterygii</taxon>
        <taxon>Teleostei</taxon>
        <taxon>Neoteleostei</taxon>
        <taxon>Acanthomorphata</taxon>
        <taxon>Carangaria</taxon>
        <taxon>Pleuronectiformes</taxon>
        <taxon>Pleuronectoidei</taxon>
        <taxon>Scophthalmidae</taxon>
        <taxon>Scophthalmus</taxon>
    </lineage>
</organism>
<dbReference type="GO" id="GO:0005524">
    <property type="term" value="F:ATP binding"/>
    <property type="evidence" value="ECO:0007669"/>
    <property type="project" value="UniProtKB-UniRule"/>
</dbReference>
<evidence type="ECO:0000256" key="10">
    <source>
        <dbReference type="ARBA" id="ARBA00022842"/>
    </source>
</evidence>
<dbReference type="InterPro" id="IPR046872">
    <property type="entry name" value="DRHyd-ASK"/>
</dbReference>
<dbReference type="FunFam" id="1.10.510.10:FF:000054">
    <property type="entry name" value="Mitogen-activated protein kinase kinase kinase 5"/>
    <property type="match status" value="1"/>
</dbReference>
<protein>
    <recommendedName>
        <fullName evidence="3">mitogen-activated protein kinase kinase kinase</fullName>
        <ecNumber evidence="3">2.7.11.25</ecNumber>
    </recommendedName>
</protein>
<dbReference type="PANTHER" id="PTHR11584:SF391">
    <property type="entry name" value="MITOGEN-ACTIVATED PROTEIN KINASE KINASE KINASE 6"/>
    <property type="match status" value="1"/>
</dbReference>
<dbReference type="FunFam" id="3.30.200.20:FF:000067">
    <property type="entry name" value="Mitogen-activated protein kinase kinase kinase 5"/>
    <property type="match status" value="1"/>
</dbReference>
<evidence type="ECO:0000256" key="5">
    <source>
        <dbReference type="ARBA" id="ARBA00022679"/>
    </source>
</evidence>
<evidence type="ECO:0000256" key="7">
    <source>
        <dbReference type="ARBA" id="ARBA00022741"/>
    </source>
</evidence>
<evidence type="ECO:0000313" key="18">
    <source>
        <dbReference type="Proteomes" id="UP000694558"/>
    </source>
</evidence>
<keyword evidence="4" id="KW-0723">Serine/threonine-protein kinase</keyword>
<evidence type="ECO:0000256" key="11">
    <source>
        <dbReference type="ARBA" id="ARBA00023054"/>
    </source>
</evidence>
<keyword evidence="11" id="KW-0175">Coiled coil</keyword>
<dbReference type="Gene3D" id="1.10.510.10">
    <property type="entry name" value="Transferase(Phosphotransferase) domain 1"/>
    <property type="match status" value="1"/>
</dbReference>
<evidence type="ECO:0000256" key="9">
    <source>
        <dbReference type="ARBA" id="ARBA00022840"/>
    </source>
</evidence>
<comment type="cofactor">
    <cofactor evidence="1">
        <name>Mg(2+)</name>
        <dbReference type="ChEBI" id="CHEBI:18420"/>
    </cofactor>
</comment>
<dbReference type="Pfam" id="PF20302">
    <property type="entry name" value="HisK-N-like"/>
    <property type="match status" value="1"/>
</dbReference>